<dbReference type="PROSITE" id="PS50005">
    <property type="entry name" value="TPR"/>
    <property type="match status" value="2"/>
</dbReference>
<dbReference type="SMART" id="SM00220">
    <property type="entry name" value="S_TKc"/>
    <property type="match status" value="1"/>
</dbReference>
<protein>
    <submittedName>
        <fullName evidence="9">Tetratricopeptide repeat protein</fullName>
    </submittedName>
</protein>
<dbReference type="PANTHER" id="PTHR43289:SF34">
    <property type="entry name" value="SERINE_THREONINE-PROTEIN KINASE YBDM-RELATED"/>
    <property type="match status" value="1"/>
</dbReference>
<dbReference type="InterPro" id="IPR011009">
    <property type="entry name" value="Kinase-like_dom_sf"/>
</dbReference>
<keyword evidence="2 6" id="KW-0547">Nucleotide-binding</keyword>
<evidence type="ECO:0000256" key="5">
    <source>
        <dbReference type="PROSITE-ProRule" id="PRU00339"/>
    </source>
</evidence>
<organism evidence="9 10">
    <name type="scientific">Fodinibius halophilus</name>
    <dbReference type="NCBI Taxonomy" id="1736908"/>
    <lineage>
        <taxon>Bacteria</taxon>
        <taxon>Pseudomonadati</taxon>
        <taxon>Balneolota</taxon>
        <taxon>Balneolia</taxon>
        <taxon>Balneolales</taxon>
        <taxon>Balneolaceae</taxon>
        <taxon>Fodinibius</taxon>
    </lineage>
</organism>
<dbReference type="InterPro" id="IPR008271">
    <property type="entry name" value="Ser/Thr_kinase_AS"/>
</dbReference>
<feature type="transmembrane region" description="Helical" evidence="7">
    <location>
        <begin position="409"/>
        <end position="429"/>
    </location>
</feature>
<dbReference type="InterPro" id="IPR017441">
    <property type="entry name" value="Protein_kinase_ATP_BS"/>
</dbReference>
<dbReference type="Pfam" id="PF00069">
    <property type="entry name" value="Pkinase"/>
    <property type="match status" value="1"/>
</dbReference>
<accession>A0A6M1TGI1</accession>
<dbReference type="RefSeq" id="WP_165266811.1">
    <property type="nucleotide sequence ID" value="NZ_JAALLS010000005.1"/>
</dbReference>
<name>A0A6M1TGI1_9BACT</name>
<dbReference type="AlphaFoldDB" id="A0A6M1TGI1"/>
<feature type="domain" description="Protein kinase" evidence="8">
    <location>
        <begin position="92"/>
        <end position="390"/>
    </location>
</feature>
<evidence type="ECO:0000256" key="1">
    <source>
        <dbReference type="ARBA" id="ARBA00022679"/>
    </source>
</evidence>
<dbReference type="SUPFAM" id="SSF56112">
    <property type="entry name" value="Protein kinase-like (PK-like)"/>
    <property type="match status" value="1"/>
</dbReference>
<dbReference type="InterPro" id="IPR019734">
    <property type="entry name" value="TPR_rpt"/>
</dbReference>
<dbReference type="EMBL" id="JAALLS010000005">
    <property type="protein sequence ID" value="NGP87760.1"/>
    <property type="molecule type" value="Genomic_DNA"/>
</dbReference>
<evidence type="ECO:0000259" key="8">
    <source>
        <dbReference type="PROSITE" id="PS50011"/>
    </source>
</evidence>
<evidence type="ECO:0000256" key="7">
    <source>
        <dbReference type="SAM" id="Phobius"/>
    </source>
</evidence>
<feature type="repeat" description="TPR" evidence="5">
    <location>
        <begin position="874"/>
        <end position="907"/>
    </location>
</feature>
<dbReference type="GO" id="GO:0004674">
    <property type="term" value="F:protein serine/threonine kinase activity"/>
    <property type="evidence" value="ECO:0007669"/>
    <property type="project" value="TreeGrafter"/>
</dbReference>
<feature type="repeat" description="TPR" evidence="5">
    <location>
        <begin position="790"/>
        <end position="823"/>
    </location>
</feature>
<dbReference type="PROSITE" id="PS50011">
    <property type="entry name" value="PROTEIN_KINASE_DOM"/>
    <property type="match status" value="1"/>
</dbReference>
<dbReference type="SMART" id="SM00028">
    <property type="entry name" value="TPR"/>
    <property type="match status" value="8"/>
</dbReference>
<keyword evidence="3" id="KW-0418">Kinase</keyword>
<evidence type="ECO:0000313" key="9">
    <source>
        <dbReference type="EMBL" id="NGP87760.1"/>
    </source>
</evidence>
<dbReference type="Gene3D" id="1.25.40.10">
    <property type="entry name" value="Tetratricopeptide repeat domain"/>
    <property type="match status" value="3"/>
</dbReference>
<sequence length="931" mass="105592">MNKQEWKEVNKIVDTALDLAKNKRSTYIQKRCQGDPEIQQKVNELLESIDRSGAEAFLEETQAYPNHLAADFSKQHNNRTASSLVGTTIGKYKIIELIGHGGMGSVYLTERGDGAYNKKVALKLLQRGMGTPSNIARFQRERNILANLDHPNIARLLDGGVTDNGLPYLVMEYIEGVPLLEYCQKHTLSLSKRLQLFKTVCEAVQHAHQNAIIHRDLKPGNIYVTGNGTVKVLDFGIAKLLKPAPKETLLFKTGTRDHILTLGYAAPEQFDGKTITTATDTYTLGILFYELLTGKHPFNIKDKNPSKIENLILREPPEKPSKKVKKLNKNEQTAIASHRNTNPLSVIQKLKGDLDAMAMKALRQEPEDRYLSTEQLLEDLDRYKRSLPLIAQRDTLQYRFKKFVKRNRHIIIAAILAIVTIIGFGLYHINTIEEKRHIAETEAQKAETVKDFLIQMFDSANPKDNTFEGKNLSAKELLVKGKNSISSRLNTQPKISTEVLLAIGNAMSNIDAFEEAETTFREALKKSASTARSLENKTQALVSLGNLEATRTNIDKAYQLALDANNNLDKISSPSTTLKASVFSLLGRLNVVKDNYEQANSYYEKAKNIYVNAGKTSSEDYIQMLTGYGKSLIYVFDFKKAEETLLKSNELYLKKYGKPTMTMAENYKFLAWTNREMGDFEASNRYFEKSIELKKQLAGKETISTALSIYHLSRNYTLMGNYGKSKELAKKVLSTFQQITDPPNSFTLRAKNYIAIANYNQSNLVEAQKLFTEVIAKYTKLNGENHMSVAGPSSHLAVVYQKMNDYQKAIPLLEKSIRINADNLGEESRGVGVDMLKLAVVYRGMGNYEEAQNYFRQVKSIFSEEVPKNHYREGEFYFQYAKLKRDLNQYSQAQKYFQQAFEVYRDNFGRDNKLTKKVRSYIAQSAEVSFQ</sequence>
<feature type="binding site" evidence="6">
    <location>
        <position position="123"/>
    </location>
    <ligand>
        <name>ATP</name>
        <dbReference type="ChEBI" id="CHEBI:30616"/>
    </ligand>
</feature>
<reference evidence="9 10" key="1">
    <citation type="submission" date="2020-02" db="EMBL/GenBank/DDBJ databases">
        <title>Aliifodinibius halophilus 2W32, complete genome.</title>
        <authorList>
            <person name="Li Y."/>
            <person name="Wu S."/>
        </authorList>
    </citation>
    <scope>NUCLEOTIDE SEQUENCE [LARGE SCALE GENOMIC DNA]</scope>
    <source>
        <strain evidence="9 10">2W32</strain>
    </source>
</reference>
<keyword evidence="10" id="KW-1185">Reference proteome</keyword>
<dbReference type="Pfam" id="PF13424">
    <property type="entry name" value="TPR_12"/>
    <property type="match status" value="2"/>
</dbReference>
<proteinExistence type="predicted"/>
<dbReference type="InterPro" id="IPR000719">
    <property type="entry name" value="Prot_kinase_dom"/>
</dbReference>
<evidence type="ECO:0000256" key="6">
    <source>
        <dbReference type="PROSITE-ProRule" id="PRU10141"/>
    </source>
</evidence>
<dbReference type="GO" id="GO:0005524">
    <property type="term" value="F:ATP binding"/>
    <property type="evidence" value="ECO:0007669"/>
    <property type="project" value="UniProtKB-UniRule"/>
</dbReference>
<keyword evidence="7" id="KW-0812">Transmembrane</keyword>
<evidence type="ECO:0000256" key="2">
    <source>
        <dbReference type="ARBA" id="ARBA00022741"/>
    </source>
</evidence>
<comment type="caution">
    <text evidence="9">The sequence shown here is derived from an EMBL/GenBank/DDBJ whole genome shotgun (WGS) entry which is preliminary data.</text>
</comment>
<keyword evidence="1" id="KW-0808">Transferase</keyword>
<dbReference type="CDD" id="cd14014">
    <property type="entry name" value="STKc_PknB_like"/>
    <property type="match status" value="1"/>
</dbReference>
<keyword evidence="7" id="KW-0472">Membrane</keyword>
<keyword evidence="4 6" id="KW-0067">ATP-binding</keyword>
<dbReference type="Gene3D" id="3.30.200.20">
    <property type="entry name" value="Phosphorylase Kinase, domain 1"/>
    <property type="match status" value="1"/>
</dbReference>
<dbReference type="Pfam" id="PF13181">
    <property type="entry name" value="TPR_8"/>
    <property type="match status" value="1"/>
</dbReference>
<dbReference type="Gene3D" id="1.10.510.10">
    <property type="entry name" value="Transferase(Phosphotransferase) domain 1"/>
    <property type="match status" value="1"/>
</dbReference>
<dbReference type="PROSITE" id="PS00108">
    <property type="entry name" value="PROTEIN_KINASE_ST"/>
    <property type="match status" value="1"/>
</dbReference>
<evidence type="ECO:0000256" key="3">
    <source>
        <dbReference type="ARBA" id="ARBA00022777"/>
    </source>
</evidence>
<gene>
    <name evidence="9" type="ORF">G3569_05285</name>
</gene>
<dbReference type="Proteomes" id="UP000479132">
    <property type="component" value="Unassembled WGS sequence"/>
</dbReference>
<dbReference type="PANTHER" id="PTHR43289">
    <property type="entry name" value="MITOGEN-ACTIVATED PROTEIN KINASE KINASE KINASE 20-RELATED"/>
    <property type="match status" value="1"/>
</dbReference>
<keyword evidence="5" id="KW-0802">TPR repeat</keyword>
<dbReference type="SUPFAM" id="SSF48452">
    <property type="entry name" value="TPR-like"/>
    <property type="match status" value="3"/>
</dbReference>
<evidence type="ECO:0000313" key="10">
    <source>
        <dbReference type="Proteomes" id="UP000479132"/>
    </source>
</evidence>
<dbReference type="InterPro" id="IPR011990">
    <property type="entry name" value="TPR-like_helical_dom_sf"/>
</dbReference>
<evidence type="ECO:0000256" key="4">
    <source>
        <dbReference type="ARBA" id="ARBA00022840"/>
    </source>
</evidence>
<keyword evidence="7" id="KW-1133">Transmembrane helix</keyword>
<dbReference type="PROSITE" id="PS00107">
    <property type="entry name" value="PROTEIN_KINASE_ATP"/>
    <property type="match status" value="1"/>
</dbReference>